<accession>A0A178VT23</accession>
<evidence type="ECO:0000256" key="6">
    <source>
        <dbReference type="ARBA" id="ARBA00022729"/>
    </source>
</evidence>
<evidence type="ECO:0000256" key="10">
    <source>
        <dbReference type="ARBA" id="ARBA00023170"/>
    </source>
</evidence>
<keyword evidence="9 12" id="KW-0472">Membrane</keyword>
<dbReference type="PANTHER" id="PTHR27000">
    <property type="entry name" value="LEUCINE-RICH REPEAT RECEPTOR-LIKE PROTEIN KINASE FAMILY PROTEIN-RELATED"/>
    <property type="match status" value="1"/>
</dbReference>
<dbReference type="Pfam" id="PF08263">
    <property type="entry name" value="LRRNT_2"/>
    <property type="match status" value="1"/>
</dbReference>
<dbReference type="FunFam" id="3.80.10.10:FF:000400">
    <property type="entry name" value="Nuclear pore complex protein NUP107"/>
    <property type="match status" value="1"/>
</dbReference>
<keyword evidence="3" id="KW-1003">Cell membrane</keyword>
<evidence type="ECO:0000256" key="4">
    <source>
        <dbReference type="ARBA" id="ARBA00022614"/>
    </source>
</evidence>
<gene>
    <name evidence="14" type="ordered locus">AXX17_At2g19780</name>
</gene>
<dbReference type="FunFam" id="3.80.10.10:FF:000095">
    <property type="entry name" value="LRR receptor-like serine/threonine-protein kinase GSO1"/>
    <property type="match status" value="1"/>
</dbReference>
<dbReference type="Gene3D" id="3.80.10.10">
    <property type="entry name" value="Ribonuclease Inhibitor"/>
    <property type="match status" value="3"/>
</dbReference>
<dbReference type="EMBL" id="LUHQ01000002">
    <property type="protein sequence ID" value="OAP09529.1"/>
    <property type="molecule type" value="Genomic_DNA"/>
</dbReference>
<dbReference type="SUPFAM" id="SSF52058">
    <property type="entry name" value="L domain-like"/>
    <property type="match status" value="2"/>
</dbReference>
<dbReference type="Proteomes" id="UP000078284">
    <property type="component" value="Chromosome 2"/>
</dbReference>
<comment type="similarity">
    <text evidence="2">Belongs to the RLP family.</text>
</comment>
<feature type="domain" description="Leucine-rich repeat-containing N-terminal plant-type" evidence="13">
    <location>
        <begin position="41"/>
        <end position="85"/>
    </location>
</feature>
<dbReference type="AlphaFoldDB" id="A0A178VT23"/>
<sequence length="815" mass="92617">MMIPSQSYSFNGIVVITLYFISLFSFFLHTLASPTVHRCRHDQRDALLEFKHEFPGADMNFGRFDNMRSWNKSSDCCSWESVTCDAKYGQVISLYLLGANLNNTLKPNSGLFKLQYLQNLTLSGCNHSGEIPFTLGTLSHLTYLDLSFNKLVGQVPSTIGNLTKLRYLSLSINHLSGKSSVSFANLTKLIQLDITENDFEPELIPDMSRFHNLEEFWGGNFFGPFPTSLFTIPSLRWVNLGDSNNNFTGHIDFGNSSLPSRLFYLSLADNNFDGPIPESISKFLNLKILDLRNNSFSGPFPTFLFKIPSLQWVTLARNNFKGPIDFGNTWPSSSSLISLYLADNNFDGQIPESISQFLKLGTLDISNNKLQGNVPGCLLRLSSLQLSHNSFSGFGKSSQVLDQAQMQVLRLESNSFQGPFPHWICQFRSLEFLDLSNNSFSGSIPLCLRNITYSLEVLNLRNNNFSGILPDVFLNATRLYTLDVSRNRLEGKLPKTLINCTSMGLLNVEGNKFKETFPSWLGSMPYLYILILRANQFYGPLYHLHESTWFQHLKVIDVSHNDFTGSFPAFYFSNWLQMTTLNLEIDVVYYEYSIIWDDYGYHNFRPYTSSMEIVHKGVDTEFDKIRQDFTSIDFSSNKFYGKIPESIGLLKGLRFLNLSGNAFTSDIPQSLANLTNLEALDLSHNQLSGQIPRDLGELSFLSTMNFAHNNLEGPIPRGTQFQRQNCSSFMDNPKLYGLDDICRKTHVPNPRPQELEKLSEPEEEQVINWTSAAIAYGPGVFCGLVIGHIFISHKQEWLMEKFRRNKPRVVIRSAR</sequence>
<protein>
    <recommendedName>
        <fullName evidence="13">Leucine-rich repeat-containing N-terminal plant-type domain-containing protein</fullName>
    </recommendedName>
</protein>
<evidence type="ECO:0000256" key="11">
    <source>
        <dbReference type="ARBA" id="ARBA00023180"/>
    </source>
</evidence>
<dbReference type="InterPro" id="IPR013210">
    <property type="entry name" value="LRR_N_plant-typ"/>
</dbReference>
<evidence type="ECO:0000313" key="14">
    <source>
        <dbReference type="EMBL" id="OAP09529.1"/>
    </source>
</evidence>
<dbReference type="InterPro" id="IPR003591">
    <property type="entry name" value="Leu-rich_rpt_typical-subtyp"/>
</dbReference>
<dbReference type="PRINTS" id="PR00019">
    <property type="entry name" value="LEURICHRPT"/>
</dbReference>
<keyword evidence="11" id="KW-0325">Glycoprotein</keyword>
<keyword evidence="5 12" id="KW-0812">Transmembrane</keyword>
<dbReference type="SMART" id="SM00369">
    <property type="entry name" value="LRR_TYP"/>
    <property type="match status" value="7"/>
</dbReference>
<dbReference type="Pfam" id="PF00560">
    <property type="entry name" value="LRR_1"/>
    <property type="match status" value="4"/>
</dbReference>
<proteinExistence type="inferred from homology"/>
<keyword evidence="8 12" id="KW-1133">Transmembrane helix</keyword>
<dbReference type="PROSITE" id="PS51450">
    <property type="entry name" value="LRR"/>
    <property type="match status" value="2"/>
</dbReference>
<keyword evidence="10" id="KW-0675">Receptor</keyword>
<comment type="subcellular location">
    <subcellularLocation>
        <location evidence="1">Cell membrane</location>
        <topology evidence="1">Single-pass type I membrane protein</topology>
    </subcellularLocation>
</comment>
<evidence type="ECO:0000256" key="3">
    <source>
        <dbReference type="ARBA" id="ARBA00022475"/>
    </source>
</evidence>
<dbReference type="FunFam" id="3.80.10.10:FF:000111">
    <property type="entry name" value="LRR receptor-like serine/threonine-protein kinase ERECTA"/>
    <property type="match status" value="1"/>
</dbReference>
<feature type="transmembrane region" description="Helical" evidence="12">
    <location>
        <begin position="12"/>
        <end position="32"/>
    </location>
</feature>
<dbReference type="GO" id="GO:1905392">
    <property type="term" value="P:plant organ morphogenesis"/>
    <property type="evidence" value="ECO:0007669"/>
    <property type="project" value="UniProtKB-ARBA"/>
</dbReference>
<organism evidence="14 15">
    <name type="scientific">Arabidopsis thaliana</name>
    <name type="common">Mouse-ear cress</name>
    <dbReference type="NCBI Taxonomy" id="3702"/>
    <lineage>
        <taxon>Eukaryota</taxon>
        <taxon>Viridiplantae</taxon>
        <taxon>Streptophyta</taxon>
        <taxon>Embryophyta</taxon>
        <taxon>Tracheophyta</taxon>
        <taxon>Spermatophyta</taxon>
        <taxon>Magnoliopsida</taxon>
        <taxon>eudicotyledons</taxon>
        <taxon>Gunneridae</taxon>
        <taxon>Pentapetalae</taxon>
        <taxon>rosids</taxon>
        <taxon>malvids</taxon>
        <taxon>Brassicales</taxon>
        <taxon>Brassicaceae</taxon>
        <taxon>Camelineae</taxon>
        <taxon>Arabidopsis</taxon>
    </lineage>
</organism>
<reference evidence="15" key="1">
    <citation type="journal article" date="2016" name="Proc. Natl. Acad. Sci. U.S.A.">
        <title>Chromosome-level assembly of Arabidopsis thaliana Ler reveals the extent of translocation and inversion polymorphisms.</title>
        <authorList>
            <person name="Zapata L."/>
            <person name="Ding J."/>
            <person name="Willing E.M."/>
            <person name="Hartwig B."/>
            <person name="Bezdan D."/>
            <person name="Jiao W.B."/>
            <person name="Patel V."/>
            <person name="Velikkakam James G."/>
            <person name="Koornneef M."/>
            <person name="Ossowski S."/>
            <person name="Schneeberger K."/>
        </authorList>
    </citation>
    <scope>NUCLEOTIDE SEQUENCE [LARGE SCALE GENOMIC DNA]</scope>
    <source>
        <strain evidence="15">cv. Landsberg erecta</strain>
    </source>
</reference>
<keyword evidence="4" id="KW-0433">Leucine-rich repeat</keyword>
<evidence type="ECO:0000256" key="12">
    <source>
        <dbReference type="SAM" id="Phobius"/>
    </source>
</evidence>
<evidence type="ECO:0000256" key="1">
    <source>
        <dbReference type="ARBA" id="ARBA00004251"/>
    </source>
</evidence>
<evidence type="ECO:0000256" key="2">
    <source>
        <dbReference type="ARBA" id="ARBA00009592"/>
    </source>
</evidence>
<evidence type="ECO:0000256" key="5">
    <source>
        <dbReference type="ARBA" id="ARBA00022692"/>
    </source>
</evidence>
<dbReference type="GO" id="GO:0030154">
    <property type="term" value="P:cell differentiation"/>
    <property type="evidence" value="ECO:0007669"/>
    <property type="project" value="UniProtKB-ARBA"/>
</dbReference>
<dbReference type="Pfam" id="PF13855">
    <property type="entry name" value="LRR_8"/>
    <property type="match status" value="2"/>
</dbReference>
<name>A0A178VT23_ARATH</name>
<evidence type="ECO:0000313" key="15">
    <source>
        <dbReference type="Proteomes" id="UP000078284"/>
    </source>
</evidence>
<dbReference type="ExpressionAtlas" id="A0A178VT23">
    <property type="expression patterns" value="baseline and differential"/>
</dbReference>
<keyword evidence="7" id="KW-0677">Repeat</keyword>
<dbReference type="InterPro" id="IPR025875">
    <property type="entry name" value="Leu-rich_rpt_4"/>
</dbReference>
<dbReference type="InterPro" id="IPR001611">
    <property type="entry name" value="Leu-rich_rpt"/>
</dbReference>
<evidence type="ECO:0000256" key="9">
    <source>
        <dbReference type="ARBA" id="ARBA00023136"/>
    </source>
</evidence>
<dbReference type="Pfam" id="PF12799">
    <property type="entry name" value="LRR_4"/>
    <property type="match status" value="1"/>
</dbReference>
<evidence type="ECO:0000256" key="7">
    <source>
        <dbReference type="ARBA" id="ARBA00022737"/>
    </source>
</evidence>
<dbReference type="PANTHER" id="PTHR27000:SF787">
    <property type="entry name" value="RECEPTOR-LIKE PROTEIN 39"/>
    <property type="match status" value="1"/>
</dbReference>
<evidence type="ECO:0000256" key="8">
    <source>
        <dbReference type="ARBA" id="ARBA00022989"/>
    </source>
</evidence>
<keyword evidence="6" id="KW-0732">Signal</keyword>
<comment type="caution">
    <text evidence="14">The sequence shown here is derived from an EMBL/GenBank/DDBJ whole genome shotgun (WGS) entry which is preliminary data.</text>
</comment>
<dbReference type="InterPro" id="IPR032675">
    <property type="entry name" value="LRR_dom_sf"/>
</dbReference>
<evidence type="ECO:0000259" key="13">
    <source>
        <dbReference type="Pfam" id="PF08263"/>
    </source>
</evidence>
<dbReference type="GO" id="GO:0005886">
    <property type="term" value="C:plasma membrane"/>
    <property type="evidence" value="ECO:0007669"/>
    <property type="project" value="UniProtKB-SubCell"/>
</dbReference>